<evidence type="ECO:0000313" key="2">
    <source>
        <dbReference type="EMBL" id="CAK0883764.1"/>
    </source>
</evidence>
<comment type="caution">
    <text evidence="2">The sequence shown here is derived from an EMBL/GenBank/DDBJ whole genome shotgun (WGS) entry which is preliminary data.</text>
</comment>
<keyword evidence="3" id="KW-1185">Reference proteome</keyword>
<dbReference type="EMBL" id="CAUYUJ010018460">
    <property type="protein sequence ID" value="CAK0883764.1"/>
    <property type="molecule type" value="Genomic_DNA"/>
</dbReference>
<evidence type="ECO:0000256" key="1">
    <source>
        <dbReference type="SAM" id="MobiDB-lite"/>
    </source>
</evidence>
<sequence>MRGGHARRKPSRKQRIRGGLAALRGWTAPAWAPTAAPRGPEELALPAPYELEVTGLPARTSAEELRAELEAQFGPVLAARVLPPAAEAPRAPARVRVAFADAACADALIRLCHQRRGVAVRHVVRVDRPLPAGFEDRGGDEDVDDDDDDDCEDKIFEDCHGRLWAERPCGALERYVWGVPLHRGPGALPLWAGGELRLAGVVPWQLTERPRASARCARWPSTGAPPGGAGRPGARRGRASCAACGACRRRRTSRRTTPARSTGSVCCSRSAGRRRARGARGPPRGRWWPPPHGAVAATAWLASPPSVRGPAGLWGARRARPRQRLRPRAER</sequence>
<feature type="compositionally biased region" description="Low complexity" evidence="1">
    <location>
        <begin position="255"/>
        <end position="270"/>
    </location>
</feature>
<accession>A0ABN9WEG0</accession>
<reference evidence="2" key="1">
    <citation type="submission" date="2023-10" db="EMBL/GenBank/DDBJ databases">
        <authorList>
            <person name="Chen Y."/>
            <person name="Shah S."/>
            <person name="Dougan E. K."/>
            <person name="Thang M."/>
            <person name="Chan C."/>
        </authorList>
    </citation>
    <scope>NUCLEOTIDE SEQUENCE [LARGE SCALE GENOMIC DNA]</scope>
</reference>
<dbReference type="Proteomes" id="UP001189429">
    <property type="component" value="Unassembled WGS sequence"/>
</dbReference>
<evidence type="ECO:0008006" key="4">
    <source>
        <dbReference type="Google" id="ProtNLM"/>
    </source>
</evidence>
<proteinExistence type="predicted"/>
<evidence type="ECO:0000313" key="3">
    <source>
        <dbReference type="Proteomes" id="UP001189429"/>
    </source>
</evidence>
<feature type="non-terminal residue" evidence="2">
    <location>
        <position position="331"/>
    </location>
</feature>
<gene>
    <name evidence="2" type="ORF">PCOR1329_LOCUS65895</name>
</gene>
<protein>
    <recommendedName>
        <fullName evidence="4">RRM domain-containing protein</fullName>
    </recommendedName>
</protein>
<feature type="compositionally biased region" description="Basic residues" evidence="1">
    <location>
        <begin position="317"/>
        <end position="331"/>
    </location>
</feature>
<organism evidence="2 3">
    <name type="scientific">Prorocentrum cordatum</name>
    <dbReference type="NCBI Taxonomy" id="2364126"/>
    <lineage>
        <taxon>Eukaryota</taxon>
        <taxon>Sar</taxon>
        <taxon>Alveolata</taxon>
        <taxon>Dinophyceae</taxon>
        <taxon>Prorocentrales</taxon>
        <taxon>Prorocentraceae</taxon>
        <taxon>Prorocentrum</taxon>
    </lineage>
</organism>
<feature type="region of interest" description="Disordered" evidence="1">
    <location>
        <begin position="252"/>
        <end position="331"/>
    </location>
</feature>
<name>A0ABN9WEG0_9DINO</name>
<feature type="region of interest" description="Disordered" evidence="1">
    <location>
        <begin position="215"/>
        <end position="237"/>
    </location>
</feature>